<protein>
    <submittedName>
        <fullName evidence="1">Uncharacterized protein</fullName>
    </submittedName>
</protein>
<proteinExistence type="predicted"/>
<organism evidence="1">
    <name type="scientific">marine sediment metagenome</name>
    <dbReference type="NCBI Taxonomy" id="412755"/>
    <lineage>
        <taxon>unclassified sequences</taxon>
        <taxon>metagenomes</taxon>
        <taxon>ecological metagenomes</taxon>
    </lineage>
</organism>
<reference evidence="1" key="1">
    <citation type="journal article" date="2014" name="Front. Microbiol.">
        <title>High frequency of phylogenetically diverse reductive dehalogenase-homologous genes in deep subseafloor sedimentary metagenomes.</title>
        <authorList>
            <person name="Kawai M."/>
            <person name="Futagami T."/>
            <person name="Toyoda A."/>
            <person name="Takaki Y."/>
            <person name="Nishi S."/>
            <person name="Hori S."/>
            <person name="Arai W."/>
            <person name="Tsubouchi T."/>
            <person name="Morono Y."/>
            <person name="Uchiyama I."/>
            <person name="Ito T."/>
            <person name="Fujiyama A."/>
            <person name="Inagaki F."/>
            <person name="Takami H."/>
        </authorList>
    </citation>
    <scope>NUCLEOTIDE SEQUENCE</scope>
    <source>
        <strain evidence="1">Expedition CK06-06</strain>
    </source>
</reference>
<accession>X1QAD4</accession>
<name>X1QAD4_9ZZZZ</name>
<sequence>GAAKSLTIDISRLLIQTDIQVPQAVIIPKSIRISGRVSHNLAPVQDARVSLAFGRSSATTETATDGSFTTSVDIPFDLSLVGPQQITTTIEPAEPWYTPLQIKEFLLIALLSQGLDVR</sequence>
<dbReference type="AlphaFoldDB" id="X1QAD4"/>
<comment type="caution">
    <text evidence="1">The sequence shown here is derived from an EMBL/GenBank/DDBJ whole genome shotgun (WGS) entry which is preliminary data.</text>
</comment>
<feature type="non-terminal residue" evidence="1">
    <location>
        <position position="1"/>
    </location>
</feature>
<evidence type="ECO:0000313" key="1">
    <source>
        <dbReference type="EMBL" id="GAI51776.1"/>
    </source>
</evidence>
<gene>
    <name evidence="1" type="ORF">S06H3_58044</name>
</gene>
<dbReference type="EMBL" id="BARV01037536">
    <property type="protein sequence ID" value="GAI51776.1"/>
    <property type="molecule type" value="Genomic_DNA"/>
</dbReference>